<dbReference type="OrthoDB" id="9780147at2"/>
<keyword evidence="3" id="KW-1015">Disulfide bond</keyword>
<dbReference type="EMBL" id="ABIA03000002">
    <property type="protein sequence ID" value="EDQ34055.1"/>
    <property type="molecule type" value="Genomic_DNA"/>
</dbReference>
<dbReference type="InterPro" id="IPR001853">
    <property type="entry name" value="DSBA-like_thioredoxin_dom"/>
</dbReference>
<dbReference type="eggNOG" id="COG1651">
    <property type="taxonomic scope" value="Bacteria"/>
</dbReference>
<dbReference type="PANTHER" id="PTHR13887">
    <property type="entry name" value="GLUTATHIONE S-TRANSFERASE KAPPA"/>
    <property type="match status" value="1"/>
</dbReference>
<protein>
    <submittedName>
        <fullName evidence="6">Protein-disulfide isomerase</fullName>
    </submittedName>
</protein>
<feature type="domain" description="Thioredoxin" evidence="5">
    <location>
        <begin position="72"/>
        <end position="260"/>
    </location>
</feature>
<evidence type="ECO:0000256" key="4">
    <source>
        <dbReference type="ARBA" id="ARBA00023284"/>
    </source>
</evidence>
<dbReference type="RefSeq" id="WP_007197058.1">
    <property type="nucleotide sequence ID" value="NZ_CM002917.1"/>
</dbReference>
<evidence type="ECO:0000256" key="3">
    <source>
        <dbReference type="ARBA" id="ARBA00023157"/>
    </source>
</evidence>
<comment type="caution">
    <text evidence="6">The sequence shown here is derived from an EMBL/GenBank/DDBJ whole genome shotgun (WGS) entry which is preliminary data.</text>
</comment>
<gene>
    <name evidence="6" type="ORF">HPDFL43_06360</name>
</gene>
<keyword evidence="7" id="KW-1185">Reference proteome</keyword>
<evidence type="ECO:0000256" key="2">
    <source>
        <dbReference type="ARBA" id="ARBA00023002"/>
    </source>
</evidence>
<accession>A9D580</accession>
<keyword evidence="6" id="KW-0413">Isomerase</keyword>
<reference evidence="6 7" key="1">
    <citation type="submission" date="2007-10" db="EMBL/GenBank/DDBJ databases">
        <authorList>
            <person name="Wagner-Dobler I."/>
            <person name="Ferriera S."/>
            <person name="Johnson J."/>
            <person name="Kravitz S."/>
            <person name="Beeson K."/>
            <person name="Sutton G."/>
            <person name="Rogers Y.-H."/>
            <person name="Friedman R."/>
            <person name="Frazier M."/>
            <person name="Venter J.C."/>
        </authorList>
    </citation>
    <scope>NUCLEOTIDE SEQUENCE [LARGE SCALE GENOMIC DNA]</scope>
    <source>
        <strain evidence="6 7">DFL-43</strain>
    </source>
</reference>
<sequence>MENRNRTGLFALVAVGVAAAAGAAFFAGKASNVVEPVQQQAGLAKEEVGPLVREYLLANPELIEEVQQVLQAKRDEEAQKLALAAIDENREAIFNAPEDMTIGNPNGDITLVEFFDYNCGFCKRAMEDVVKILEADNNVRVVLKEFPILGPDSLAAHQVSMAFRKLAPEQYGDYHMALLGADVRATEALAIELALEYGVEEEALRAGIADPAIGDSIRKAYTLADALGISGTPSFVIGDETVFGAVGSDTLLAKINNMRQCQSTVC</sequence>
<name>A9D580_HOEPD</name>
<dbReference type="PANTHER" id="PTHR13887:SF14">
    <property type="entry name" value="DISULFIDE BOND FORMATION PROTEIN D"/>
    <property type="match status" value="1"/>
</dbReference>
<dbReference type="Pfam" id="PF18312">
    <property type="entry name" value="ScsC_N"/>
    <property type="match status" value="1"/>
</dbReference>
<dbReference type="InterPro" id="IPR041205">
    <property type="entry name" value="ScsC_N"/>
</dbReference>
<reference evidence="6 7" key="2">
    <citation type="submission" date="2012-06" db="EMBL/GenBank/DDBJ databases">
        <authorList>
            <person name="Fiebig A."/>
        </authorList>
    </citation>
    <scope>NUCLEOTIDE SEQUENCE [LARGE SCALE GENOMIC DNA]</scope>
    <source>
        <strain evidence="6 7">DFL-43</strain>
    </source>
</reference>
<organism evidence="6 7">
    <name type="scientific">Hoeflea phototrophica (strain DSM 17068 / NCIMB 14078 / DFL-43)</name>
    <dbReference type="NCBI Taxonomy" id="411684"/>
    <lineage>
        <taxon>Bacteria</taxon>
        <taxon>Pseudomonadati</taxon>
        <taxon>Pseudomonadota</taxon>
        <taxon>Alphaproteobacteria</taxon>
        <taxon>Hyphomicrobiales</taxon>
        <taxon>Rhizobiaceae</taxon>
        <taxon>Hoeflea</taxon>
    </lineage>
</organism>
<dbReference type="Proteomes" id="UP000004291">
    <property type="component" value="Chromosome"/>
</dbReference>
<keyword evidence="2" id="KW-0560">Oxidoreductase</keyword>
<dbReference type="AlphaFoldDB" id="A9D580"/>
<evidence type="ECO:0000313" key="7">
    <source>
        <dbReference type="Proteomes" id="UP000004291"/>
    </source>
</evidence>
<dbReference type="InterPro" id="IPR036249">
    <property type="entry name" value="Thioredoxin-like_sf"/>
</dbReference>
<dbReference type="PROSITE" id="PS51352">
    <property type="entry name" value="THIOREDOXIN_2"/>
    <property type="match status" value="1"/>
</dbReference>
<keyword evidence="1" id="KW-0732">Signal</keyword>
<dbReference type="Gene3D" id="3.40.30.10">
    <property type="entry name" value="Glutaredoxin"/>
    <property type="match status" value="1"/>
</dbReference>
<dbReference type="GO" id="GO:0016853">
    <property type="term" value="F:isomerase activity"/>
    <property type="evidence" value="ECO:0007669"/>
    <property type="project" value="UniProtKB-KW"/>
</dbReference>
<keyword evidence="4" id="KW-0676">Redox-active center</keyword>
<evidence type="ECO:0000259" key="5">
    <source>
        <dbReference type="PROSITE" id="PS51352"/>
    </source>
</evidence>
<evidence type="ECO:0000313" key="6">
    <source>
        <dbReference type="EMBL" id="EDQ34055.1"/>
    </source>
</evidence>
<dbReference type="HOGENOM" id="CLU_000288_47_4_5"/>
<dbReference type="InterPro" id="IPR013766">
    <property type="entry name" value="Thioredoxin_domain"/>
</dbReference>
<dbReference type="Pfam" id="PF01323">
    <property type="entry name" value="DSBA"/>
    <property type="match status" value="1"/>
</dbReference>
<evidence type="ECO:0000256" key="1">
    <source>
        <dbReference type="ARBA" id="ARBA00022729"/>
    </source>
</evidence>
<dbReference type="GO" id="GO:0016491">
    <property type="term" value="F:oxidoreductase activity"/>
    <property type="evidence" value="ECO:0007669"/>
    <property type="project" value="UniProtKB-KW"/>
</dbReference>
<dbReference type="STRING" id="411684.HPDFL43_06360"/>
<proteinExistence type="predicted"/>
<dbReference type="SUPFAM" id="SSF52833">
    <property type="entry name" value="Thioredoxin-like"/>
    <property type="match status" value="1"/>
</dbReference>
<dbReference type="CDD" id="cd03023">
    <property type="entry name" value="DsbA_Com1_like"/>
    <property type="match status" value="1"/>
</dbReference>